<dbReference type="GO" id="GO:0008203">
    <property type="term" value="P:cholesterol metabolic process"/>
    <property type="evidence" value="ECO:0007669"/>
    <property type="project" value="TreeGrafter"/>
</dbReference>
<dbReference type="InterPro" id="IPR017943">
    <property type="entry name" value="Bactericidal_perm-incr_a/b_dom"/>
</dbReference>
<dbReference type="GO" id="GO:0005548">
    <property type="term" value="F:phospholipid transporter activity"/>
    <property type="evidence" value="ECO:0007669"/>
    <property type="project" value="TreeGrafter"/>
</dbReference>
<dbReference type="GO" id="GO:0031210">
    <property type="term" value="F:phosphatidylcholine binding"/>
    <property type="evidence" value="ECO:0007669"/>
    <property type="project" value="TreeGrafter"/>
</dbReference>
<reference evidence="7" key="1">
    <citation type="submission" date="2025-08" db="UniProtKB">
        <authorList>
            <consortium name="Ensembl"/>
        </authorList>
    </citation>
    <scope>IDENTIFICATION</scope>
</reference>
<dbReference type="SUPFAM" id="SSF55394">
    <property type="entry name" value="Bactericidal permeability-increasing protein, BPI"/>
    <property type="match status" value="2"/>
</dbReference>
<dbReference type="Proteomes" id="UP000472262">
    <property type="component" value="Unassembled WGS sequence"/>
</dbReference>
<feature type="signal peptide" evidence="5">
    <location>
        <begin position="1"/>
        <end position="20"/>
    </location>
</feature>
<keyword evidence="4" id="KW-0325">Glycoprotein</keyword>
<dbReference type="GO" id="GO:0034375">
    <property type="term" value="P:high-density lipoprotein particle remodeling"/>
    <property type="evidence" value="ECO:0007669"/>
    <property type="project" value="TreeGrafter"/>
</dbReference>
<dbReference type="GO" id="GO:0034364">
    <property type="term" value="C:high-density lipoprotein particle"/>
    <property type="evidence" value="ECO:0007669"/>
    <property type="project" value="InterPro"/>
</dbReference>
<evidence type="ECO:0000313" key="7">
    <source>
        <dbReference type="Ensembl" id="ENSSGRP00000051807.1"/>
    </source>
</evidence>
<reference evidence="7" key="2">
    <citation type="submission" date="2025-09" db="UniProtKB">
        <authorList>
            <consortium name="Ensembl"/>
        </authorList>
    </citation>
    <scope>IDENTIFICATION</scope>
</reference>
<dbReference type="InterPro" id="IPR017130">
    <property type="entry name" value="Cholesteryl_ester_transfer"/>
</dbReference>
<sequence length="363" mass="40477">MERSAALLLVLALVNISCCCLDPPAAYGFTGAVCRLTYPAAVVLNEKTTEVIQAAFQHAKYPSVEGQRSIGFGTVKYGFHNLEIHNLSIGKSEFELKENEGIGISISNVSAVFKGTINYGYGSCYLAVYGRVREPSDFIKNIQLTENRMLYFWISDGLLDPLMSAAHHDGRFIRNISGTELTDLFQTELSSARPELLNKWLSSEGPMLKARSVSVPHMWTTTEGTSVRAVAGVELLLDSQDMPALYFETDVTVVVNASYAEKKLILKATADYKCIFIHKCYMISLKMEENLRGHLQEAVEKMGIPKVISYLEPELTALMDEQGLNLFDIINPEVLPQDGYVIVQLDFGFPQHLLVEFLKRTLN</sequence>
<dbReference type="GO" id="GO:0055091">
    <property type="term" value="P:phospholipid homeostasis"/>
    <property type="evidence" value="ECO:0007669"/>
    <property type="project" value="TreeGrafter"/>
</dbReference>
<protein>
    <recommendedName>
        <fullName evidence="6">Lipid-binding serum glycoprotein N-terminal domain-containing protein</fullName>
    </recommendedName>
</protein>
<name>A0A672NMN9_SINGR</name>
<evidence type="ECO:0000256" key="3">
    <source>
        <dbReference type="ARBA" id="ARBA00022525"/>
    </source>
</evidence>
<comment type="similarity">
    <text evidence="2">Belongs to the BPI/LBP/Plunc superfamily. BPI/LBP family.</text>
</comment>
<dbReference type="PANTHER" id="PTHR47616:SF1">
    <property type="entry name" value="CHOLESTERYL ESTER TRANSFER PROTEIN"/>
    <property type="match status" value="1"/>
</dbReference>
<dbReference type="GO" id="GO:0015485">
    <property type="term" value="F:cholesterol binding"/>
    <property type="evidence" value="ECO:0007669"/>
    <property type="project" value="TreeGrafter"/>
</dbReference>
<dbReference type="InterPro" id="IPR017942">
    <property type="entry name" value="Lipid-bd_serum_glycop_N"/>
</dbReference>
<dbReference type="PANTHER" id="PTHR47616">
    <property type="entry name" value="CHOLESTERYL ESTER TRANSFER PROTEIN"/>
    <property type="match status" value="1"/>
</dbReference>
<dbReference type="Pfam" id="PF01273">
    <property type="entry name" value="LBP_BPI_CETP"/>
    <property type="match status" value="1"/>
</dbReference>
<evidence type="ECO:0000256" key="2">
    <source>
        <dbReference type="ARBA" id="ARBA00007292"/>
    </source>
</evidence>
<dbReference type="GO" id="GO:0046470">
    <property type="term" value="P:phosphatidylcholine metabolic process"/>
    <property type="evidence" value="ECO:0007669"/>
    <property type="project" value="TreeGrafter"/>
</dbReference>
<dbReference type="GO" id="GO:0006641">
    <property type="term" value="P:triglyceride metabolic process"/>
    <property type="evidence" value="ECO:0007669"/>
    <property type="project" value="TreeGrafter"/>
</dbReference>
<evidence type="ECO:0000259" key="6">
    <source>
        <dbReference type="Pfam" id="PF01273"/>
    </source>
</evidence>
<evidence type="ECO:0000313" key="8">
    <source>
        <dbReference type="Proteomes" id="UP000472262"/>
    </source>
</evidence>
<dbReference type="GO" id="GO:0042632">
    <property type="term" value="P:cholesterol homeostasis"/>
    <property type="evidence" value="ECO:0007669"/>
    <property type="project" value="TreeGrafter"/>
</dbReference>
<gene>
    <name evidence="7" type="primary">cetp</name>
</gene>
<dbReference type="GO" id="GO:0034197">
    <property type="term" value="P:triglyceride transport"/>
    <property type="evidence" value="ECO:0007669"/>
    <property type="project" value="TreeGrafter"/>
</dbReference>
<dbReference type="GO" id="GO:0070328">
    <property type="term" value="P:triglyceride homeostasis"/>
    <property type="evidence" value="ECO:0007669"/>
    <property type="project" value="TreeGrafter"/>
</dbReference>
<accession>A0A672NMN9</accession>
<organism evidence="7 8">
    <name type="scientific">Sinocyclocheilus grahami</name>
    <name type="common">Dianchi golden-line fish</name>
    <name type="synonym">Barbus grahami</name>
    <dbReference type="NCBI Taxonomy" id="75366"/>
    <lineage>
        <taxon>Eukaryota</taxon>
        <taxon>Metazoa</taxon>
        <taxon>Chordata</taxon>
        <taxon>Craniata</taxon>
        <taxon>Vertebrata</taxon>
        <taxon>Euteleostomi</taxon>
        <taxon>Actinopterygii</taxon>
        <taxon>Neopterygii</taxon>
        <taxon>Teleostei</taxon>
        <taxon>Ostariophysi</taxon>
        <taxon>Cypriniformes</taxon>
        <taxon>Cyprinidae</taxon>
        <taxon>Cyprininae</taxon>
        <taxon>Sinocyclocheilus</taxon>
    </lineage>
</organism>
<dbReference type="Ensembl" id="ENSSGRT00000055347.1">
    <property type="protein sequence ID" value="ENSSGRP00000051807.1"/>
    <property type="gene ID" value="ENSSGRG00000027400.1"/>
</dbReference>
<dbReference type="GO" id="GO:0034374">
    <property type="term" value="P:low-density lipoprotein particle remodeling"/>
    <property type="evidence" value="ECO:0007669"/>
    <property type="project" value="TreeGrafter"/>
</dbReference>
<dbReference type="Gene3D" id="3.15.20.10">
    <property type="entry name" value="Bactericidal permeability-increasing protein, domain 2"/>
    <property type="match status" value="1"/>
</dbReference>
<keyword evidence="8" id="KW-1185">Reference proteome</keyword>
<dbReference type="AlphaFoldDB" id="A0A672NMN9"/>
<dbReference type="GO" id="GO:0120020">
    <property type="term" value="F:cholesterol transfer activity"/>
    <property type="evidence" value="ECO:0007669"/>
    <property type="project" value="InterPro"/>
</dbReference>
<proteinExistence type="inferred from homology"/>
<comment type="subcellular location">
    <subcellularLocation>
        <location evidence="1">Secreted</location>
    </subcellularLocation>
</comment>
<dbReference type="GO" id="GO:0017129">
    <property type="term" value="F:triglyceride binding"/>
    <property type="evidence" value="ECO:0007669"/>
    <property type="project" value="TreeGrafter"/>
</dbReference>
<dbReference type="GO" id="GO:0034372">
    <property type="term" value="P:very-low-density lipoprotein particle remodeling"/>
    <property type="evidence" value="ECO:0007669"/>
    <property type="project" value="TreeGrafter"/>
</dbReference>
<feature type="chain" id="PRO_5025531561" description="Lipid-binding serum glycoprotein N-terminal domain-containing protein" evidence="5">
    <location>
        <begin position="21"/>
        <end position="363"/>
    </location>
</feature>
<feature type="domain" description="Lipid-binding serum glycoprotein N-terminal" evidence="6">
    <location>
        <begin position="45"/>
        <end position="118"/>
    </location>
</feature>
<keyword evidence="5" id="KW-0732">Signal</keyword>
<evidence type="ECO:0000256" key="1">
    <source>
        <dbReference type="ARBA" id="ARBA00004613"/>
    </source>
</evidence>
<evidence type="ECO:0000256" key="5">
    <source>
        <dbReference type="SAM" id="SignalP"/>
    </source>
</evidence>
<evidence type="ECO:0000256" key="4">
    <source>
        <dbReference type="ARBA" id="ARBA00023180"/>
    </source>
</evidence>
<dbReference type="GO" id="GO:0043691">
    <property type="term" value="P:reverse cholesterol transport"/>
    <property type="evidence" value="ECO:0007669"/>
    <property type="project" value="InterPro"/>
</dbReference>
<keyword evidence="3" id="KW-0964">Secreted</keyword>